<sequence length="146" mass="16145">MKKLYFDKGAAKKSLSSFLDDGEIFLEAERMIKKPKSMNESLPECNLSKIQPAKVTNITSTHDGGKQKKSDNDIYKCQEKASQSSYHSFTMHQVNAAYIQVSASRFRGGLKHSTGPNSASRNSTHSSPIPSSEILKPPTNQIQVLL</sequence>
<comment type="caution">
    <text evidence="2">The sequence shown here is derived from an EMBL/GenBank/DDBJ whole genome shotgun (WGS) entry which is preliminary data.</text>
</comment>
<feature type="compositionally biased region" description="Polar residues" evidence="1">
    <location>
        <begin position="114"/>
        <end position="130"/>
    </location>
</feature>
<reference evidence="2 3" key="1">
    <citation type="journal article" date="2021" name="Hortic Res">
        <title>Chromosome-scale assembly of the Dendrobium chrysotoxum genome enhances the understanding of orchid evolution.</title>
        <authorList>
            <person name="Zhang Y."/>
            <person name="Zhang G.Q."/>
            <person name="Zhang D."/>
            <person name="Liu X.D."/>
            <person name="Xu X.Y."/>
            <person name="Sun W.H."/>
            <person name="Yu X."/>
            <person name="Zhu X."/>
            <person name="Wang Z.W."/>
            <person name="Zhao X."/>
            <person name="Zhong W.Y."/>
            <person name="Chen H."/>
            <person name="Yin W.L."/>
            <person name="Huang T."/>
            <person name="Niu S.C."/>
            <person name="Liu Z.J."/>
        </authorList>
    </citation>
    <scope>NUCLEOTIDE SEQUENCE [LARGE SCALE GENOMIC DNA]</scope>
    <source>
        <strain evidence="2">Lindl</strain>
    </source>
</reference>
<evidence type="ECO:0000256" key="1">
    <source>
        <dbReference type="SAM" id="MobiDB-lite"/>
    </source>
</evidence>
<gene>
    <name evidence="2" type="ORF">IEQ34_017906</name>
</gene>
<organism evidence="2 3">
    <name type="scientific">Dendrobium chrysotoxum</name>
    <name type="common">Orchid</name>
    <dbReference type="NCBI Taxonomy" id="161865"/>
    <lineage>
        <taxon>Eukaryota</taxon>
        <taxon>Viridiplantae</taxon>
        <taxon>Streptophyta</taxon>
        <taxon>Embryophyta</taxon>
        <taxon>Tracheophyta</taxon>
        <taxon>Spermatophyta</taxon>
        <taxon>Magnoliopsida</taxon>
        <taxon>Liliopsida</taxon>
        <taxon>Asparagales</taxon>
        <taxon>Orchidaceae</taxon>
        <taxon>Epidendroideae</taxon>
        <taxon>Malaxideae</taxon>
        <taxon>Dendrobiinae</taxon>
        <taxon>Dendrobium</taxon>
    </lineage>
</organism>
<proteinExistence type="predicted"/>
<dbReference type="Proteomes" id="UP000775213">
    <property type="component" value="Unassembled WGS sequence"/>
</dbReference>
<evidence type="ECO:0000313" key="2">
    <source>
        <dbReference type="EMBL" id="KAH0453582.1"/>
    </source>
</evidence>
<evidence type="ECO:0000313" key="3">
    <source>
        <dbReference type="Proteomes" id="UP000775213"/>
    </source>
</evidence>
<dbReference type="EMBL" id="JAGFBR010000016">
    <property type="protein sequence ID" value="KAH0453582.1"/>
    <property type="molecule type" value="Genomic_DNA"/>
</dbReference>
<dbReference type="AlphaFoldDB" id="A0AAV7GBG0"/>
<name>A0AAV7GBG0_DENCH</name>
<feature type="region of interest" description="Disordered" evidence="1">
    <location>
        <begin position="109"/>
        <end position="140"/>
    </location>
</feature>
<accession>A0AAV7GBG0</accession>
<keyword evidence="3" id="KW-1185">Reference proteome</keyword>
<protein>
    <submittedName>
        <fullName evidence="2">Uncharacterized protein</fullName>
    </submittedName>
</protein>